<dbReference type="HOGENOM" id="CLU_2532277_0_0_1"/>
<dbReference type="EnsemblProtists" id="EKX39779">
    <property type="protein sequence ID" value="EKX39779"/>
    <property type="gene ID" value="GUITHDRAFT_114027"/>
</dbReference>
<dbReference type="AlphaFoldDB" id="L1IV95"/>
<evidence type="ECO:0000313" key="2">
    <source>
        <dbReference type="EMBL" id="EKX39779.1"/>
    </source>
</evidence>
<feature type="region of interest" description="Disordered" evidence="1">
    <location>
        <begin position="47"/>
        <end position="84"/>
    </location>
</feature>
<reference evidence="3" key="3">
    <citation type="submission" date="2015-06" db="UniProtKB">
        <authorList>
            <consortium name="EnsemblProtists"/>
        </authorList>
    </citation>
    <scope>IDENTIFICATION</scope>
</reference>
<dbReference type="EMBL" id="JH993036">
    <property type="protein sequence ID" value="EKX39779.1"/>
    <property type="molecule type" value="Genomic_DNA"/>
</dbReference>
<accession>L1IV95</accession>
<dbReference type="GeneID" id="17296594"/>
<reference evidence="4" key="2">
    <citation type="submission" date="2012-11" db="EMBL/GenBank/DDBJ databases">
        <authorList>
            <person name="Kuo A."/>
            <person name="Curtis B.A."/>
            <person name="Tanifuji G."/>
            <person name="Burki F."/>
            <person name="Gruber A."/>
            <person name="Irimia M."/>
            <person name="Maruyama S."/>
            <person name="Arias M.C."/>
            <person name="Ball S.G."/>
            <person name="Gile G.H."/>
            <person name="Hirakawa Y."/>
            <person name="Hopkins J.F."/>
            <person name="Rensing S.A."/>
            <person name="Schmutz J."/>
            <person name="Symeonidi A."/>
            <person name="Elias M."/>
            <person name="Eveleigh R.J."/>
            <person name="Herman E.K."/>
            <person name="Klute M.J."/>
            <person name="Nakayama T."/>
            <person name="Obornik M."/>
            <person name="Reyes-Prieto A."/>
            <person name="Armbrust E.V."/>
            <person name="Aves S.J."/>
            <person name="Beiko R.G."/>
            <person name="Coutinho P."/>
            <person name="Dacks J.B."/>
            <person name="Durnford D.G."/>
            <person name="Fast N.M."/>
            <person name="Green B.R."/>
            <person name="Grisdale C."/>
            <person name="Hempe F."/>
            <person name="Henrissat B."/>
            <person name="Hoppner M.P."/>
            <person name="Ishida K.-I."/>
            <person name="Kim E."/>
            <person name="Koreny L."/>
            <person name="Kroth P.G."/>
            <person name="Liu Y."/>
            <person name="Malik S.-B."/>
            <person name="Maier U.G."/>
            <person name="McRose D."/>
            <person name="Mock T."/>
            <person name="Neilson J.A."/>
            <person name="Onodera N.T."/>
            <person name="Poole A.M."/>
            <person name="Pritham E.J."/>
            <person name="Richards T.A."/>
            <person name="Rocap G."/>
            <person name="Roy S.W."/>
            <person name="Sarai C."/>
            <person name="Schaack S."/>
            <person name="Shirato S."/>
            <person name="Slamovits C.H."/>
            <person name="Spencer D.F."/>
            <person name="Suzuki S."/>
            <person name="Worden A.Z."/>
            <person name="Zauner S."/>
            <person name="Barry K."/>
            <person name="Bell C."/>
            <person name="Bharti A.K."/>
            <person name="Crow J.A."/>
            <person name="Grimwood J."/>
            <person name="Kramer R."/>
            <person name="Lindquist E."/>
            <person name="Lucas S."/>
            <person name="Salamov A."/>
            <person name="McFadden G.I."/>
            <person name="Lane C.E."/>
            <person name="Keeling P.J."/>
            <person name="Gray M.W."/>
            <person name="Grigoriev I.V."/>
            <person name="Archibald J.M."/>
        </authorList>
    </citation>
    <scope>NUCLEOTIDE SEQUENCE</scope>
    <source>
        <strain evidence="4">CCMP2712</strain>
    </source>
</reference>
<proteinExistence type="predicted"/>
<protein>
    <submittedName>
        <fullName evidence="2 3">Uncharacterized protein</fullName>
    </submittedName>
</protein>
<evidence type="ECO:0000313" key="4">
    <source>
        <dbReference type="Proteomes" id="UP000011087"/>
    </source>
</evidence>
<feature type="compositionally biased region" description="Acidic residues" evidence="1">
    <location>
        <begin position="75"/>
        <end position="84"/>
    </location>
</feature>
<sequence>MCESLSLTSSFPDLQVVETAWRVSAYLPDEPPESVCKLLEEGLKEWEEQASASATAGSADKKKKKKKKKKKTEDETGQDDEEDN</sequence>
<organism evidence="2">
    <name type="scientific">Guillardia theta (strain CCMP2712)</name>
    <name type="common">Cryptophyte</name>
    <dbReference type="NCBI Taxonomy" id="905079"/>
    <lineage>
        <taxon>Eukaryota</taxon>
        <taxon>Cryptophyceae</taxon>
        <taxon>Pyrenomonadales</taxon>
        <taxon>Geminigeraceae</taxon>
        <taxon>Guillardia</taxon>
    </lineage>
</organism>
<keyword evidence="4" id="KW-1185">Reference proteome</keyword>
<name>L1IV95_GUITC</name>
<evidence type="ECO:0000313" key="3">
    <source>
        <dbReference type="EnsemblProtists" id="EKX39779"/>
    </source>
</evidence>
<feature type="compositionally biased region" description="Basic residues" evidence="1">
    <location>
        <begin position="61"/>
        <end position="70"/>
    </location>
</feature>
<dbReference type="KEGG" id="gtt:GUITHDRAFT_114027"/>
<gene>
    <name evidence="2" type="ORF">GUITHDRAFT_114027</name>
</gene>
<reference evidence="2 4" key="1">
    <citation type="journal article" date="2012" name="Nature">
        <title>Algal genomes reveal evolutionary mosaicism and the fate of nucleomorphs.</title>
        <authorList>
            <consortium name="DOE Joint Genome Institute"/>
            <person name="Curtis B.A."/>
            <person name="Tanifuji G."/>
            <person name="Burki F."/>
            <person name="Gruber A."/>
            <person name="Irimia M."/>
            <person name="Maruyama S."/>
            <person name="Arias M.C."/>
            <person name="Ball S.G."/>
            <person name="Gile G.H."/>
            <person name="Hirakawa Y."/>
            <person name="Hopkins J.F."/>
            <person name="Kuo A."/>
            <person name="Rensing S.A."/>
            <person name="Schmutz J."/>
            <person name="Symeonidi A."/>
            <person name="Elias M."/>
            <person name="Eveleigh R.J."/>
            <person name="Herman E.K."/>
            <person name="Klute M.J."/>
            <person name="Nakayama T."/>
            <person name="Obornik M."/>
            <person name="Reyes-Prieto A."/>
            <person name="Armbrust E.V."/>
            <person name="Aves S.J."/>
            <person name="Beiko R.G."/>
            <person name="Coutinho P."/>
            <person name="Dacks J.B."/>
            <person name="Durnford D.G."/>
            <person name="Fast N.M."/>
            <person name="Green B.R."/>
            <person name="Grisdale C.J."/>
            <person name="Hempel F."/>
            <person name="Henrissat B."/>
            <person name="Hoppner M.P."/>
            <person name="Ishida K."/>
            <person name="Kim E."/>
            <person name="Koreny L."/>
            <person name="Kroth P.G."/>
            <person name="Liu Y."/>
            <person name="Malik S.B."/>
            <person name="Maier U.G."/>
            <person name="McRose D."/>
            <person name="Mock T."/>
            <person name="Neilson J.A."/>
            <person name="Onodera N.T."/>
            <person name="Poole A.M."/>
            <person name="Pritham E.J."/>
            <person name="Richards T.A."/>
            <person name="Rocap G."/>
            <person name="Roy S.W."/>
            <person name="Sarai C."/>
            <person name="Schaack S."/>
            <person name="Shirato S."/>
            <person name="Slamovits C.H."/>
            <person name="Spencer D.F."/>
            <person name="Suzuki S."/>
            <person name="Worden A.Z."/>
            <person name="Zauner S."/>
            <person name="Barry K."/>
            <person name="Bell C."/>
            <person name="Bharti A.K."/>
            <person name="Crow J.A."/>
            <person name="Grimwood J."/>
            <person name="Kramer R."/>
            <person name="Lindquist E."/>
            <person name="Lucas S."/>
            <person name="Salamov A."/>
            <person name="McFadden G.I."/>
            <person name="Lane C.E."/>
            <person name="Keeling P.J."/>
            <person name="Gray M.W."/>
            <person name="Grigoriev I.V."/>
            <person name="Archibald J.M."/>
        </authorList>
    </citation>
    <scope>NUCLEOTIDE SEQUENCE</scope>
    <source>
        <strain evidence="2 4">CCMP2712</strain>
    </source>
</reference>
<dbReference type="PaxDb" id="55529-EKX39779"/>
<evidence type="ECO:0000256" key="1">
    <source>
        <dbReference type="SAM" id="MobiDB-lite"/>
    </source>
</evidence>
<dbReference type="RefSeq" id="XP_005826759.1">
    <property type="nucleotide sequence ID" value="XM_005826702.1"/>
</dbReference>
<dbReference type="Proteomes" id="UP000011087">
    <property type="component" value="Unassembled WGS sequence"/>
</dbReference>